<proteinExistence type="predicted"/>
<dbReference type="AlphaFoldDB" id="A0A251UZW4"/>
<name>A0A251UZW4_HELAN</name>
<accession>A0A251UZW4</accession>
<protein>
    <submittedName>
        <fullName evidence="1">Uncharacterized protein</fullName>
    </submittedName>
</protein>
<dbReference type="InParanoid" id="A0A251UZW4"/>
<dbReference type="EMBL" id="CM007893">
    <property type="protein sequence ID" value="OTG28563.1"/>
    <property type="molecule type" value="Genomic_DNA"/>
</dbReference>
<keyword evidence="2" id="KW-1185">Reference proteome</keyword>
<reference evidence="2" key="1">
    <citation type="journal article" date="2017" name="Nature">
        <title>The sunflower genome provides insights into oil metabolism, flowering and Asterid evolution.</title>
        <authorList>
            <person name="Badouin H."/>
            <person name="Gouzy J."/>
            <person name="Grassa C.J."/>
            <person name="Murat F."/>
            <person name="Staton S.E."/>
            <person name="Cottret L."/>
            <person name="Lelandais-Briere C."/>
            <person name="Owens G.L."/>
            <person name="Carrere S."/>
            <person name="Mayjonade B."/>
            <person name="Legrand L."/>
            <person name="Gill N."/>
            <person name="Kane N.C."/>
            <person name="Bowers J.E."/>
            <person name="Hubner S."/>
            <person name="Bellec A."/>
            <person name="Berard A."/>
            <person name="Berges H."/>
            <person name="Blanchet N."/>
            <person name="Boniface M.C."/>
            <person name="Brunel D."/>
            <person name="Catrice O."/>
            <person name="Chaidir N."/>
            <person name="Claudel C."/>
            <person name="Donnadieu C."/>
            <person name="Faraut T."/>
            <person name="Fievet G."/>
            <person name="Helmstetter N."/>
            <person name="King M."/>
            <person name="Knapp S.J."/>
            <person name="Lai Z."/>
            <person name="Le Paslier M.C."/>
            <person name="Lippi Y."/>
            <person name="Lorenzon L."/>
            <person name="Mandel J.R."/>
            <person name="Marage G."/>
            <person name="Marchand G."/>
            <person name="Marquand E."/>
            <person name="Bret-Mestries E."/>
            <person name="Morien E."/>
            <person name="Nambeesan S."/>
            <person name="Nguyen T."/>
            <person name="Pegot-Espagnet P."/>
            <person name="Pouilly N."/>
            <person name="Raftis F."/>
            <person name="Sallet E."/>
            <person name="Schiex T."/>
            <person name="Thomas J."/>
            <person name="Vandecasteele C."/>
            <person name="Vares D."/>
            <person name="Vear F."/>
            <person name="Vautrin S."/>
            <person name="Crespi M."/>
            <person name="Mangin B."/>
            <person name="Burke J.M."/>
            <person name="Salse J."/>
            <person name="Munos S."/>
            <person name="Vincourt P."/>
            <person name="Rieseberg L.H."/>
            <person name="Langlade N.B."/>
        </authorList>
    </citation>
    <scope>NUCLEOTIDE SEQUENCE [LARGE SCALE GENOMIC DNA]</scope>
    <source>
        <strain evidence="2">cv. SF193</strain>
    </source>
</reference>
<dbReference type="Proteomes" id="UP000215914">
    <property type="component" value="Chromosome 4"/>
</dbReference>
<organism evidence="1 2">
    <name type="scientific">Helianthus annuus</name>
    <name type="common">Common sunflower</name>
    <dbReference type="NCBI Taxonomy" id="4232"/>
    <lineage>
        <taxon>Eukaryota</taxon>
        <taxon>Viridiplantae</taxon>
        <taxon>Streptophyta</taxon>
        <taxon>Embryophyta</taxon>
        <taxon>Tracheophyta</taxon>
        <taxon>Spermatophyta</taxon>
        <taxon>Magnoliopsida</taxon>
        <taxon>eudicotyledons</taxon>
        <taxon>Gunneridae</taxon>
        <taxon>Pentapetalae</taxon>
        <taxon>asterids</taxon>
        <taxon>campanulids</taxon>
        <taxon>Asterales</taxon>
        <taxon>Asteraceae</taxon>
        <taxon>Asteroideae</taxon>
        <taxon>Heliantheae alliance</taxon>
        <taxon>Heliantheae</taxon>
        <taxon>Helianthus</taxon>
    </lineage>
</organism>
<sequence>MVDLDFFPVMICESFDIIIRTVSCHHSHWIPNSYPYNIVNTSGFFRLPAQILKGDLMASSTRMA</sequence>
<gene>
    <name evidence="1" type="ORF">HannXRQ_Chr04g0112641</name>
</gene>
<evidence type="ECO:0000313" key="1">
    <source>
        <dbReference type="EMBL" id="OTG28563.1"/>
    </source>
</evidence>
<evidence type="ECO:0000313" key="2">
    <source>
        <dbReference type="Proteomes" id="UP000215914"/>
    </source>
</evidence>